<dbReference type="RefSeq" id="WP_277830244.1">
    <property type="nucleotide sequence ID" value="NZ_JAAIVF010000001.1"/>
</dbReference>
<evidence type="ECO:0000259" key="2">
    <source>
        <dbReference type="PROSITE" id="PS51054"/>
    </source>
</evidence>
<comment type="caution">
    <text evidence="3">The sequence shown here is derived from an EMBL/GenBank/DDBJ whole genome shotgun (WGS) entry which is preliminary data.</text>
</comment>
<proteinExistence type="predicted"/>
<evidence type="ECO:0000313" key="4">
    <source>
        <dbReference type="Proteomes" id="UP001152755"/>
    </source>
</evidence>
<name>A0A9X4RER4_9ACTN</name>
<sequence length="108" mass="12031">MSEVPVSPPESSPKAQLVKHLLFYTAARLVLFVVLTAAIFGIGHVVLHDGLPLILSALFGLLISLPVSMFLFKKIRQKVNADIAVVDERRRRDKEDLRARIRGEDGSR</sequence>
<protein>
    <submittedName>
        <fullName evidence="3">DUF4229 domain-containing protein</fullName>
    </submittedName>
</protein>
<keyword evidence="1" id="KW-1133">Transmembrane helix</keyword>
<gene>
    <name evidence="3" type="ORF">NVS88_16030</name>
</gene>
<accession>A0A9X4RER4</accession>
<keyword evidence="1" id="KW-0812">Transmembrane</keyword>
<feature type="transmembrane region" description="Helical" evidence="1">
    <location>
        <begin position="53"/>
        <end position="72"/>
    </location>
</feature>
<dbReference type="GO" id="GO:0006355">
    <property type="term" value="P:regulation of DNA-templated transcription"/>
    <property type="evidence" value="ECO:0007669"/>
    <property type="project" value="InterPro"/>
</dbReference>
<dbReference type="PROSITE" id="PS51054">
    <property type="entry name" value="ORANGE"/>
    <property type="match status" value="1"/>
</dbReference>
<keyword evidence="1" id="KW-0472">Membrane</keyword>
<evidence type="ECO:0000256" key="1">
    <source>
        <dbReference type="SAM" id="Phobius"/>
    </source>
</evidence>
<dbReference type="Pfam" id="PF14012">
    <property type="entry name" value="DUF4229"/>
    <property type="match status" value="1"/>
</dbReference>
<reference evidence="3" key="1">
    <citation type="submission" date="2022-08" db="EMBL/GenBank/DDBJ databases">
        <title>Genome analysis of Corynebacteriales strain.</title>
        <authorList>
            <person name="Lee S.D."/>
        </authorList>
    </citation>
    <scope>NUCLEOTIDE SEQUENCE</scope>
    <source>
        <strain evidence="3">D3-21</strain>
    </source>
</reference>
<organism evidence="3 4">
    <name type="scientific">Speluncibacter jeojiensis</name>
    <dbReference type="NCBI Taxonomy" id="2710754"/>
    <lineage>
        <taxon>Bacteria</taxon>
        <taxon>Bacillati</taxon>
        <taxon>Actinomycetota</taxon>
        <taxon>Actinomycetes</taxon>
        <taxon>Mycobacteriales</taxon>
        <taxon>Speluncibacteraceae</taxon>
        <taxon>Speluncibacter</taxon>
    </lineage>
</organism>
<feature type="domain" description="Orange" evidence="2">
    <location>
        <begin position="1"/>
        <end position="21"/>
    </location>
</feature>
<dbReference type="AlphaFoldDB" id="A0A9X4RER4"/>
<dbReference type="EMBL" id="JANRHA010000011">
    <property type="protein sequence ID" value="MDG3016069.1"/>
    <property type="molecule type" value="Genomic_DNA"/>
</dbReference>
<feature type="transmembrane region" description="Helical" evidence="1">
    <location>
        <begin position="21"/>
        <end position="47"/>
    </location>
</feature>
<dbReference type="InterPro" id="IPR025323">
    <property type="entry name" value="DUF4229"/>
</dbReference>
<dbReference type="GO" id="GO:0003677">
    <property type="term" value="F:DNA binding"/>
    <property type="evidence" value="ECO:0007669"/>
    <property type="project" value="InterPro"/>
</dbReference>
<keyword evidence="4" id="KW-1185">Reference proteome</keyword>
<evidence type="ECO:0000313" key="3">
    <source>
        <dbReference type="EMBL" id="MDG3016069.1"/>
    </source>
</evidence>
<dbReference type="InterPro" id="IPR003650">
    <property type="entry name" value="Orange_dom"/>
</dbReference>
<dbReference type="Proteomes" id="UP001152755">
    <property type="component" value="Unassembled WGS sequence"/>
</dbReference>